<evidence type="ECO:0000313" key="2">
    <source>
        <dbReference type="EMBL" id="KAK7018737.1"/>
    </source>
</evidence>
<keyword evidence="3" id="KW-1185">Reference proteome</keyword>
<feature type="compositionally biased region" description="Low complexity" evidence="1">
    <location>
        <begin position="74"/>
        <end position="90"/>
    </location>
</feature>
<proteinExistence type="predicted"/>
<feature type="region of interest" description="Disordered" evidence="1">
    <location>
        <begin position="1"/>
        <end position="115"/>
    </location>
</feature>
<dbReference type="Proteomes" id="UP001381693">
    <property type="component" value="Unassembled WGS sequence"/>
</dbReference>
<organism evidence="2 3">
    <name type="scientific">Halocaridina rubra</name>
    <name type="common">Hawaiian red shrimp</name>
    <dbReference type="NCBI Taxonomy" id="373956"/>
    <lineage>
        <taxon>Eukaryota</taxon>
        <taxon>Metazoa</taxon>
        <taxon>Ecdysozoa</taxon>
        <taxon>Arthropoda</taxon>
        <taxon>Crustacea</taxon>
        <taxon>Multicrustacea</taxon>
        <taxon>Malacostraca</taxon>
        <taxon>Eumalacostraca</taxon>
        <taxon>Eucarida</taxon>
        <taxon>Decapoda</taxon>
        <taxon>Pleocyemata</taxon>
        <taxon>Caridea</taxon>
        <taxon>Atyoidea</taxon>
        <taxon>Atyidae</taxon>
        <taxon>Halocaridina</taxon>
    </lineage>
</organism>
<name>A0AAN8WMC3_HALRR</name>
<dbReference type="EMBL" id="JAXCGZ010023021">
    <property type="protein sequence ID" value="KAK7018737.1"/>
    <property type="molecule type" value="Genomic_DNA"/>
</dbReference>
<reference evidence="2 3" key="1">
    <citation type="submission" date="2023-11" db="EMBL/GenBank/DDBJ databases">
        <title>Halocaridina rubra genome assembly.</title>
        <authorList>
            <person name="Smith C."/>
        </authorList>
    </citation>
    <scope>NUCLEOTIDE SEQUENCE [LARGE SCALE GENOMIC DNA]</scope>
    <source>
        <strain evidence="2">EP-1</strain>
        <tissue evidence="2">Whole</tissue>
    </source>
</reference>
<evidence type="ECO:0000256" key="1">
    <source>
        <dbReference type="SAM" id="MobiDB-lite"/>
    </source>
</evidence>
<sequence>EYVGNVGCRSESQSPTCGGLPGNRQAAASREGGGSRSNSRPRPRSEEIPMEDMMHGSLPQPSPSMSKVNMEVTSSPQGSTSSNSSNCSHSGEIVLSVDERPSANKDSPSKLPLSVPSGVEEALWPCISLIGNPNVTPSSACLHPPLSHVPTSVVLSTASDIQQQCASKPSLSTKSCTPQPDENETSFTAKPPLTRTHVNYDVFEPNVSGNRGENAEVMEKGNGEVSRNSVGPADFSPIRKIRVKGNIETV</sequence>
<feature type="compositionally biased region" description="Polar residues" evidence="1">
    <location>
        <begin position="63"/>
        <end position="73"/>
    </location>
</feature>
<feature type="compositionally biased region" description="Polar residues" evidence="1">
    <location>
        <begin position="169"/>
        <end position="188"/>
    </location>
</feature>
<feature type="region of interest" description="Disordered" evidence="1">
    <location>
        <begin position="169"/>
        <end position="191"/>
    </location>
</feature>
<feature type="compositionally biased region" description="Low complexity" evidence="1">
    <location>
        <begin position="26"/>
        <end position="40"/>
    </location>
</feature>
<comment type="caution">
    <text evidence="2">The sequence shown here is derived from an EMBL/GenBank/DDBJ whole genome shotgun (WGS) entry which is preliminary data.</text>
</comment>
<feature type="non-terminal residue" evidence="2">
    <location>
        <position position="1"/>
    </location>
</feature>
<gene>
    <name evidence="2" type="ORF">SK128_024858</name>
</gene>
<dbReference type="AlphaFoldDB" id="A0AAN8WMC3"/>
<accession>A0AAN8WMC3</accession>
<evidence type="ECO:0000313" key="3">
    <source>
        <dbReference type="Proteomes" id="UP001381693"/>
    </source>
</evidence>
<protein>
    <submittedName>
        <fullName evidence="2">Uncharacterized protein</fullName>
    </submittedName>
</protein>